<proteinExistence type="predicted"/>
<dbReference type="RefSeq" id="XP_046113978.1">
    <property type="nucleotide sequence ID" value="XM_046259679.1"/>
</dbReference>
<dbReference type="AlphaFoldDB" id="A0A9P7ZDD9"/>
<dbReference type="EMBL" id="MU251284">
    <property type="protein sequence ID" value="KAG9250054.1"/>
    <property type="molecule type" value="Genomic_DNA"/>
</dbReference>
<evidence type="ECO:0000313" key="2">
    <source>
        <dbReference type="Proteomes" id="UP000887229"/>
    </source>
</evidence>
<dbReference type="GeneID" id="70290582"/>
<accession>A0A9P7ZDD9</accession>
<comment type="caution">
    <text evidence="1">The sequence shown here is derived from an EMBL/GenBank/DDBJ whole genome shotgun (WGS) entry which is preliminary data.</text>
</comment>
<dbReference type="Proteomes" id="UP000887229">
    <property type="component" value="Unassembled WGS sequence"/>
</dbReference>
<keyword evidence="2" id="KW-1185">Reference proteome</keyword>
<gene>
    <name evidence="1" type="ORF">F5Z01DRAFT_430294</name>
</gene>
<sequence length="104" mass="11736">MPSTVAWALANMTVARPLPIRADTILFQERADCRSVQVQYGSLVFLFRNAVMESAGWVVLLVTESLLEHARLVWAHGAYPALVKRPTCYHDSYLHDGNYTLLCQ</sequence>
<protein>
    <submittedName>
        <fullName evidence="1">Uncharacterized protein</fullName>
    </submittedName>
</protein>
<evidence type="ECO:0000313" key="1">
    <source>
        <dbReference type="EMBL" id="KAG9250054.1"/>
    </source>
</evidence>
<organism evidence="1 2">
    <name type="scientific">Emericellopsis atlantica</name>
    <dbReference type="NCBI Taxonomy" id="2614577"/>
    <lineage>
        <taxon>Eukaryota</taxon>
        <taxon>Fungi</taxon>
        <taxon>Dikarya</taxon>
        <taxon>Ascomycota</taxon>
        <taxon>Pezizomycotina</taxon>
        <taxon>Sordariomycetes</taxon>
        <taxon>Hypocreomycetidae</taxon>
        <taxon>Hypocreales</taxon>
        <taxon>Bionectriaceae</taxon>
        <taxon>Emericellopsis</taxon>
    </lineage>
</organism>
<name>A0A9P7ZDD9_9HYPO</name>
<reference evidence="1" key="1">
    <citation type="journal article" date="2021" name="IMA Fungus">
        <title>Genomic characterization of three marine fungi, including Emericellopsis atlantica sp. nov. with signatures of a generalist lifestyle and marine biomass degradation.</title>
        <authorList>
            <person name="Hagestad O.C."/>
            <person name="Hou L."/>
            <person name="Andersen J.H."/>
            <person name="Hansen E.H."/>
            <person name="Altermark B."/>
            <person name="Li C."/>
            <person name="Kuhnert E."/>
            <person name="Cox R.J."/>
            <person name="Crous P.W."/>
            <person name="Spatafora J.W."/>
            <person name="Lail K."/>
            <person name="Amirebrahimi M."/>
            <person name="Lipzen A."/>
            <person name="Pangilinan J."/>
            <person name="Andreopoulos W."/>
            <person name="Hayes R.D."/>
            <person name="Ng V."/>
            <person name="Grigoriev I.V."/>
            <person name="Jackson S.A."/>
            <person name="Sutton T.D.S."/>
            <person name="Dobson A.D.W."/>
            <person name="Rama T."/>
        </authorList>
    </citation>
    <scope>NUCLEOTIDE SEQUENCE</scope>
    <source>
        <strain evidence="1">TS7</strain>
    </source>
</reference>